<evidence type="ECO:0000313" key="3">
    <source>
        <dbReference type="Proteomes" id="UP000018339"/>
    </source>
</evidence>
<dbReference type="Gene3D" id="3.30.460.10">
    <property type="entry name" value="Beta Polymerase, domain 2"/>
    <property type="match status" value="1"/>
</dbReference>
<dbReference type="SUPFAM" id="SSF81593">
    <property type="entry name" value="Nucleotidyltransferase substrate binding subunit/domain"/>
    <property type="match status" value="1"/>
</dbReference>
<protein>
    <submittedName>
        <fullName evidence="2">Nucleotidyltransferase</fullName>
    </submittedName>
</protein>
<dbReference type="InterPro" id="IPR041633">
    <property type="entry name" value="Polbeta"/>
</dbReference>
<dbReference type="Proteomes" id="UP000018339">
    <property type="component" value="Unassembled WGS sequence"/>
</dbReference>
<dbReference type="PANTHER" id="PTHR43852:SF2">
    <property type="entry name" value="PROTEIN ADENYLYLTRANSFERASE MNTA"/>
    <property type="match status" value="1"/>
</dbReference>
<keyword evidence="3" id="KW-1185">Reference proteome</keyword>
<dbReference type="InterPro" id="IPR010235">
    <property type="entry name" value="HepT"/>
</dbReference>
<dbReference type="EMBL" id="AYSF01000030">
    <property type="protein sequence ID" value="ESU73280.1"/>
    <property type="molecule type" value="Genomic_DNA"/>
</dbReference>
<dbReference type="AlphaFoldDB" id="A0A7U9JCX0"/>
<comment type="caution">
    <text evidence="2">The sequence shown here is derived from an EMBL/GenBank/DDBJ whole genome shotgun (WGS) entry which is preliminary data.</text>
</comment>
<dbReference type="CDD" id="cd05403">
    <property type="entry name" value="NT_KNTase_like"/>
    <property type="match status" value="1"/>
</dbReference>
<gene>
    <name evidence="2" type="ORF">T260_03335</name>
</gene>
<name>A0A7U9JCX0_GEOTM</name>
<dbReference type="SUPFAM" id="SSF81301">
    <property type="entry name" value="Nucleotidyltransferase"/>
    <property type="match status" value="1"/>
</dbReference>
<dbReference type="Pfam" id="PF08780">
    <property type="entry name" value="NTase_sub_bind"/>
    <property type="match status" value="1"/>
</dbReference>
<dbReference type="InterPro" id="IPR043519">
    <property type="entry name" value="NT_sf"/>
</dbReference>
<organism evidence="2 3">
    <name type="scientific">Geobacillus thermopakistaniensis (strain MAS1)</name>
    <dbReference type="NCBI Taxonomy" id="1408282"/>
    <lineage>
        <taxon>Bacteria</taxon>
        <taxon>Bacillati</taxon>
        <taxon>Bacillota</taxon>
        <taxon>Bacilli</taxon>
        <taxon>Bacillales</taxon>
        <taxon>Anoxybacillaceae</taxon>
        <taxon>Geobacillus</taxon>
    </lineage>
</organism>
<dbReference type="InterPro" id="IPR052930">
    <property type="entry name" value="TA_antitoxin_MntA"/>
</dbReference>
<proteinExistence type="predicted"/>
<sequence length="250" mass="29705">MATMDEKPLYGLERTVFRQLLHLFSRYADVIEKVILFGSRARGDYKEGSDIDLAIQFRKPGGPLYLLQSDLDELPIIYPIDVVDYNQIHNEQLKMNIDQEGKTIFQTNEHGKVMVTMSRLMDRFYDFERALSKLRQSAARDAQTDDLVVDATIQRFEFTYELAWKWMKLYLEHQGYAEVTSPRKTIREEFREGLIQDGETWLRMLEDRNRTSHTYDEETAMDMYERIRTPYIPLFDRLLDEMKQRLDSAT</sequence>
<dbReference type="Pfam" id="PF18765">
    <property type="entry name" value="Polbeta"/>
    <property type="match status" value="1"/>
</dbReference>
<evidence type="ECO:0000313" key="2">
    <source>
        <dbReference type="EMBL" id="ESU73280.1"/>
    </source>
</evidence>
<dbReference type="NCBIfam" id="TIGR01987">
    <property type="entry name" value="HI0074"/>
    <property type="match status" value="1"/>
</dbReference>
<evidence type="ECO:0000259" key="1">
    <source>
        <dbReference type="Pfam" id="PF18765"/>
    </source>
</evidence>
<reference evidence="2 3" key="1">
    <citation type="journal article" date="2014" name="Genome Announc.">
        <title>Draft Genome Sequence of Geobacillus thermopakistaniensis Strain MAS1.</title>
        <authorList>
            <person name="Siddiqui M.A."/>
            <person name="Rashid N."/>
            <person name="Ayyampalayam S."/>
            <person name="Whitman W.B."/>
        </authorList>
    </citation>
    <scope>NUCLEOTIDE SEQUENCE [LARGE SCALE GENOMIC DNA]</scope>
    <source>
        <strain evidence="2 3">MAS1</strain>
    </source>
</reference>
<dbReference type="Gene3D" id="1.20.120.330">
    <property type="entry name" value="Nucleotidyltransferases domain 2"/>
    <property type="match status" value="1"/>
</dbReference>
<accession>A0A7U9JCX0</accession>
<dbReference type="PANTHER" id="PTHR43852">
    <property type="entry name" value="NUCLEOTIDYLTRANSFERASE"/>
    <property type="match status" value="1"/>
</dbReference>
<feature type="domain" description="Polymerase beta nucleotidyltransferase" evidence="1">
    <location>
        <begin position="21"/>
        <end position="109"/>
    </location>
</feature>
<dbReference type="GO" id="GO:0016740">
    <property type="term" value="F:transferase activity"/>
    <property type="evidence" value="ECO:0007669"/>
    <property type="project" value="UniProtKB-KW"/>
</dbReference>